<feature type="compositionally biased region" description="Polar residues" evidence="2">
    <location>
        <begin position="1653"/>
        <end position="1663"/>
    </location>
</feature>
<proteinExistence type="predicted"/>
<dbReference type="OrthoDB" id="291011at2"/>
<dbReference type="InterPro" id="IPR036844">
    <property type="entry name" value="Hint_dom_sf"/>
</dbReference>
<dbReference type="SMART" id="SM00306">
    <property type="entry name" value="HintN"/>
    <property type="match status" value="1"/>
</dbReference>
<evidence type="ECO:0000259" key="4">
    <source>
        <dbReference type="SMART" id="SM00306"/>
    </source>
</evidence>
<name>A0A5S4G5T0_9ACTN</name>
<feature type="signal peptide" evidence="3">
    <location>
        <begin position="1"/>
        <end position="31"/>
    </location>
</feature>
<dbReference type="InterPro" id="IPR056823">
    <property type="entry name" value="TEN-like_YD-shell"/>
</dbReference>
<dbReference type="PANTHER" id="PTHR32305:SF17">
    <property type="entry name" value="TRNA NUCLEASE WAPA"/>
    <property type="match status" value="1"/>
</dbReference>
<dbReference type="InterPro" id="IPR030934">
    <property type="entry name" value="Intein_C"/>
</dbReference>
<feature type="compositionally biased region" description="Basic and acidic residues" evidence="2">
    <location>
        <begin position="54"/>
        <end position="65"/>
    </location>
</feature>
<organism evidence="5 6">
    <name type="scientific">Nonomuraea zeae</name>
    <dbReference type="NCBI Taxonomy" id="1642303"/>
    <lineage>
        <taxon>Bacteria</taxon>
        <taxon>Bacillati</taxon>
        <taxon>Actinomycetota</taxon>
        <taxon>Actinomycetes</taxon>
        <taxon>Streptosporangiales</taxon>
        <taxon>Streptosporangiaceae</taxon>
        <taxon>Nonomuraea</taxon>
    </lineage>
</organism>
<dbReference type="EMBL" id="VCKX01000144">
    <property type="protein sequence ID" value="TMR28368.1"/>
    <property type="molecule type" value="Genomic_DNA"/>
</dbReference>
<evidence type="ECO:0000313" key="6">
    <source>
        <dbReference type="Proteomes" id="UP000306628"/>
    </source>
</evidence>
<dbReference type="InterPro" id="IPR003587">
    <property type="entry name" value="Hint_dom_N"/>
</dbReference>
<evidence type="ECO:0000256" key="1">
    <source>
        <dbReference type="ARBA" id="ARBA00022737"/>
    </source>
</evidence>
<dbReference type="CDD" id="cd00081">
    <property type="entry name" value="Hint"/>
    <property type="match status" value="1"/>
</dbReference>
<dbReference type="PROSITE" id="PS50818">
    <property type="entry name" value="INTEIN_C_TER"/>
    <property type="match status" value="1"/>
</dbReference>
<evidence type="ECO:0000313" key="5">
    <source>
        <dbReference type="EMBL" id="TMR28368.1"/>
    </source>
</evidence>
<keyword evidence="6" id="KW-1185">Reference proteome</keyword>
<dbReference type="NCBIfam" id="TIGR03696">
    <property type="entry name" value="Rhs_assc_core"/>
    <property type="match status" value="1"/>
</dbReference>
<dbReference type="Pfam" id="PF05593">
    <property type="entry name" value="RHS_repeat"/>
    <property type="match status" value="1"/>
</dbReference>
<reference evidence="5 6" key="1">
    <citation type="submission" date="2019-05" db="EMBL/GenBank/DDBJ databases">
        <title>Draft genome sequence of Nonomuraea zeae DSM 100528.</title>
        <authorList>
            <person name="Saricaoglu S."/>
            <person name="Isik K."/>
        </authorList>
    </citation>
    <scope>NUCLEOTIDE SEQUENCE [LARGE SCALE GENOMIC DNA]</scope>
    <source>
        <strain evidence="5 6">DSM 100528</strain>
    </source>
</reference>
<dbReference type="InterPro" id="IPR006530">
    <property type="entry name" value="YD"/>
</dbReference>
<dbReference type="Gene3D" id="2.180.10.10">
    <property type="entry name" value="RHS repeat-associated core"/>
    <property type="match status" value="2"/>
</dbReference>
<feature type="region of interest" description="Disordered" evidence="2">
    <location>
        <begin position="1650"/>
        <end position="1678"/>
    </location>
</feature>
<dbReference type="Gene3D" id="2.170.16.10">
    <property type="entry name" value="Hedgehog/Intein (Hint) domain"/>
    <property type="match status" value="1"/>
</dbReference>
<dbReference type="InterPro" id="IPR022385">
    <property type="entry name" value="Rhs_assc_core"/>
</dbReference>
<dbReference type="SUPFAM" id="SSF51294">
    <property type="entry name" value="Hedgehog/intein (Hint) domain"/>
    <property type="match status" value="1"/>
</dbReference>
<dbReference type="PANTHER" id="PTHR32305">
    <property type="match status" value="1"/>
</dbReference>
<dbReference type="Proteomes" id="UP000306628">
    <property type="component" value="Unassembled WGS sequence"/>
</dbReference>
<dbReference type="NCBIfam" id="TIGR01643">
    <property type="entry name" value="YD_repeat_2x"/>
    <property type="match status" value="3"/>
</dbReference>
<keyword evidence="1" id="KW-0677">Repeat</keyword>
<feature type="domain" description="Hint" evidence="4">
    <location>
        <begin position="1765"/>
        <end position="1870"/>
    </location>
</feature>
<dbReference type="InterPro" id="IPR031325">
    <property type="entry name" value="RHS_repeat"/>
</dbReference>
<accession>A0A5S4G5T0</accession>
<evidence type="ECO:0000256" key="3">
    <source>
        <dbReference type="SAM" id="SignalP"/>
    </source>
</evidence>
<evidence type="ECO:0000256" key="2">
    <source>
        <dbReference type="SAM" id="MobiDB-lite"/>
    </source>
</evidence>
<comment type="caution">
    <text evidence="5">The sequence shown here is derived from an EMBL/GenBank/DDBJ whole genome shotgun (WGS) entry which is preliminary data.</text>
</comment>
<feature type="region of interest" description="Disordered" evidence="2">
    <location>
        <begin position="49"/>
        <end position="91"/>
    </location>
</feature>
<sequence length="2036" mass="218733">MFQQIGNVRAIVTTVMVTAQLLVAPPAAAQAAGPSVELPELTPVAVTQQTMGARGEDQASREGRKNNQPTGGRWLDGAGVSTASPLSPSASWDVSSHTGDFTWSYPLRVPPAPGGLEPKLALGYASSVVDGRTSTSNNQPSWAGEGWNLSAGFIERQYGACAEDDMGGTVPPKTGDLCWRSDNAFISYPGGSGKLVRNDADGDWRLESDDGSRIERLTGANNGDDNGEHWKITTVGGVQYFFGSRSESSSTWTVPVFGDDANEPCNSTSGFAASSCSQAWRWNLDEVVDPHKNMIVYTYDKEINSYGLNLQDAAVRYVRGGTLKLVEYGLRKDSSAQAAGQVAFTPADRCVPDSDCTPSKKENWPDVPWESKCDSATCPDQHAPSFWSTKRLASVTTRVLKGGEYQDVDSWTLEHAYPSPGTGEKPALWLKGITHKGHVGGSTVSLPAVKFEGTSMPNRVHAVDGVSPISRYRITGVVSESGGVVSVAYAQPECVSGTNMPATAQANTMRCFPVTWALPGHEERTDYFHKYVVAQITESDRIGSSSEQVTSYEYLDGAAWHYDTSEFTKDKDRTWNEFRGYGRVRVRTGSPGDESGPVEMSEQSYFRGMDGNHRTDGAKALPAKDSTGKEHSDHDWLRGLQLESISYNGEDGPIVSKTITTPVWAGPVATRGSLKAYRVRTGNVATYTALEAGGYRTTKIDYTYDDRGLPLTTSDLGDVDTSDDDRCTTITYVRNASDWLLNLPARQETVAAACKAPVSLPADAVSAVRTAYDGQNFDQAPTKGDVTKVEQAAEWPASGPVWALVSTATFDAHGRPLTKSDALGRTATTAYTPIDAGPLTRIQETNAAGHVASAELDPAWGEPVKLINPNDKVMTEITYDALGRKTEVWLPNRPRGSNGGNLKYAYEVNTDAPSVVTTQSVGPNGVYVTSKTLYDGLMRERQTQTPTDGGRLLTETHYDSHGRAFQSTQPYFNDAEVDGKLWSALDTDVPGLSLTRFDAAGRTSEEVFQAGAQEKWKTSYAYGGDRVHVTPPRGGTATTTIIDARGQTTELRQHHDATATATATFDDTTYTYTQAGALATTTDPAGNVWRNTYDLRGRLIESLDPDKGRSERTYDAAGQVETVTDARDVTLTFTYDTLGRTTAVWKGPATGTPLSRWTYDTATNGKGYLASATRYDGDGKAFINEVTGYTKLGLPSGSKLTIPATPLTQTLAGTYTTTAKYNPDGSPDARVLPGIGDLLQETVDYSYDDLGKPTTLLGSYDDGTVDYVSNTDYTGYGEVERIQLGEGEQRAWVSRYYDTSTRRLKRVIVDAEVPAPMQADIGYTYDPIGNLTAIADTPKDKPADTQCFRYDHLRRMTEAWTPRTGCEADPSVSALAGPAPYWHSFALDQVGNRRTETQHSAGGNTVRTYTYPAAGAAQPHALASVITTAAAKTTTDGYRYDATGNTIQRPGQQLRWDAEGRLAEVTSGDGRTQFLYDADGNRLIRRDPTGATLYLPGQELRLTDATGGLTATRYYTHSGTTVGMRDAGGLTWLSADHQNTIHTAIDADNLKVTQRRQTAFGAPRGAAAALPGELGFVGGTVDASTGLTTLGARQYDAATGRFLSDDPITNTADPQQINGYAYANNSPVTYSDPDGLLHDSCPDGVCSGGGQGAHQNRANNPADTYNPPANRGSNNTVEGGPCGARPCWKYEVAFVPKKYHREMEDHPAAAFLAEVTGLADAEKCLSNPGFGDCALALAGIIPVGKLVNGGGKLLKQGKRAEDCLTNSFTPDTMVLMADGSRKPIDKVRVGDKVLATDPETGKTGPREVTTLISGDGTKNLVQITTDTDGDQKQAKGVVIATDGHPFWVADLRKWVTAAELRAGMLLRTSAGTYAQITDVRAWTASQRVHNLTVDDLHTYYVVAGATPVLVHNSSCPPLHTVGGPRVRPGKDIDVDADGFVNSPTSAQLEALDVQGLSTFNTAENANRSGLRGQLRTPTGPLPDGLGVIADGSDVGGPRAVGHHTFYPTRRMPFDEYTGLITGMNWVNVGVKLPLKR</sequence>
<gene>
    <name evidence="5" type="ORF">ETD85_36110</name>
</gene>
<feature type="chain" id="PRO_5024468162" evidence="3">
    <location>
        <begin position="32"/>
        <end position="2036"/>
    </location>
</feature>
<feature type="compositionally biased region" description="Polar residues" evidence="2">
    <location>
        <begin position="81"/>
        <end position="91"/>
    </location>
</feature>
<protein>
    <submittedName>
        <fullName evidence="5">Type IV secretion protein Rhs</fullName>
    </submittedName>
</protein>
<dbReference type="Pfam" id="PF07591">
    <property type="entry name" value="PT-HINT"/>
    <property type="match status" value="1"/>
</dbReference>
<keyword evidence="3" id="KW-0732">Signal</keyword>
<dbReference type="Pfam" id="PF25023">
    <property type="entry name" value="TEN_YD-shell"/>
    <property type="match status" value="1"/>
</dbReference>
<dbReference type="InterPro" id="IPR050708">
    <property type="entry name" value="T6SS_VgrG/RHS"/>
</dbReference>